<sequence>MQGTDFLTGRYKASSKEAGPIKSPCFTLYHPFNQSFD</sequence>
<dbReference type="Proteomes" id="UP000032024">
    <property type="component" value="Chromosome"/>
</dbReference>
<evidence type="ECO:0000313" key="1">
    <source>
        <dbReference type="EMBL" id="AJO24762.1"/>
    </source>
</evidence>
<dbReference type="EMBL" id="CP010525">
    <property type="protein sequence ID" value="AJO24762.1"/>
    <property type="molecule type" value="Genomic_DNA"/>
</dbReference>
<evidence type="ECO:0000313" key="2">
    <source>
        <dbReference type="Proteomes" id="UP000032024"/>
    </source>
</evidence>
<organism evidence="1 2">
    <name type="scientific">Heyndrickxia coagulans</name>
    <name type="common">Weizmannia coagulans</name>
    <dbReference type="NCBI Taxonomy" id="1398"/>
    <lineage>
        <taxon>Bacteria</taxon>
        <taxon>Bacillati</taxon>
        <taxon>Bacillota</taxon>
        <taxon>Bacilli</taxon>
        <taxon>Bacillales</taxon>
        <taxon>Bacillaceae</taxon>
        <taxon>Heyndrickxia</taxon>
    </lineage>
</organism>
<dbReference type="AlphaFoldDB" id="A0AAN0T8C5"/>
<accession>A0AAN0T8C5</accession>
<gene>
    <name evidence="1" type="ORF">SB48_HM08orf06286</name>
</gene>
<reference evidence="2" key="1">
    <citation type="submission" date="2015-01" db="EMBL/GenBank/DDBJ databases">
        <title>Comparative genome analysis of Bacillus coagulans HM-08, Clostridium butyricum HM-68, Bacillus subtilis HM-66 and Bacillus paralicheniformis BL-09.</title>
        <authorList>
            <person name="Zhang H."/>
        </authorList>
    </citation>
    <scope>NUCLEOTIDE SEQUENCE [LARGE SCALE GENOMIC DNA]</scope>
    <source>
        <strain evidence="2">HM-08</strain>
    </source>
</reference>
<protein>
    <submittedName>
        <fullName evidence="1">Uncharacterized protein</fullName>
    </submittedName>
</protein>
<keyword evidence="2" id="KW-1185">Reference proteome</keyword>
<name>A0AAN0T8C5_HEYCO</name>
<proteinExistence type="predicted"/>